<sequence>MNCEISRTTKLSPYELVFGRSPHKDRVLLDELFESGVTEEILARDSVDIESNDEIEDEDISANAVLTSNTEADDAIEMEDVREMTAPNVNASDGGSNFSETLFEMPGEYGYTWDEYRQLLTNVFGIPEKSRK</sequence>
<evidence type="ECO:0000313" key="2">
    <source>
        <dbReference type="Proteomes" id="UP000789739"/>
    </source>
</evidence>
<dbReference type="EMBL" id="CAJVPI010003311">
    <property type="protein sequence ID" value="CAG8656955.1"/>
    <property type="molecule type" value="Genomic_DNA"/>
</dbReference>
<organism evidence="1 2">
    <name type="scientific">Paraglomus brasilianum</name>
    <dbReference type="NCBI Taxonomy" id="144538"/>
    <lineage>
        <taxon>Eukaryota</taxon>
        <taxon>Fungi</taxon>
        <taxon>Fungi incertae sedis</taxon>
        <taxon>Mucoromycota</taxon>
        <taxon>Glomeromycotina</taxon>
        <taxon>Glomeromycetes</taxon>
        <taxon>Paraglomerales</taxon>
        <taxon>Paraglomeraceae</taxon>
        <taxon>Paraglomus</taxon>
    </lineage>
</organism>
<evidence type="ECO:0000313" key="1">
    <source>
        <dbReference type="EMBL" id="CAG8656955.1"/>
    </source>
</evidence>
<accession>A0A9N9DY55</accession>
<proteinExistence type="predicted"/>
<name>A0A9N9DY55_9GLOM</name>
<protein>
    <submittedName>
        <fullName evidence="1">10574_t:CDS:1</fullName>
    </submittedName>
</protein>
<comment type="caution">
    <text evidence="1">The sequence shown here is derived from an EMBL/GenBank/DDBJ whole genome shotgun (WGS) entry which is preliminary data.</text>
</comment>
<keyword evidence="2" id="KW-1185">Reference proteome</keyword>
<gene>
    <name evidence="1" type="ORF">PBRASI_LOCUS10571</name>
</gene>
<reference evidence="1" key="1">
    <citation type="submission" date="2021-06" db="EMBL/GenBank/DDBJ databases">
        <authorList>
            <person name="Kallberg Y."/>
            <person name="Tangrot J."/>
            <person name="Rosling A."/>
        </authorList>
    </citation>
    <scope>NUCLEOTIDE SEQUENCE</scope>
    <source>
        <strain evidence="1">BR232B</strain>
    </source>
</reference>
<dbReference type="Proteomes" id="UP000789739">
    <property type="component" value="Unassembled WGS sequence"/>
</dbReference>
<dbReference type="AlphaFoldDB" id="A0A9N9DY55"/>